<dbReference type="PANTHER" id="PTHR30349">
    <property type="entry name" value="PHAGE INTEGRASE-RELATED"/>
    <property type="match status" value="1"/>
</dbReference>
<name>A0A4Z1RC84_9HYPH</name>
<dbReference type="GO" id="GO:0015074">
    <property type="term" value="P:DNA integration"/>
    <property type="evidence" value="ECO:0007669"/>
    <property type="project" value="UniProtKB-KW"/>
</dbReference>
<dbReference type="PROSITE" id="PS51898">
    <property type="entry name" value="TYR_RECOMBINASE"/>
    <property type="match status" value="1"/>
</dbReference>
<dbReference type="InterPro" id="IPR011010">
    <property type="entry name" value="DNA_brk_join_enz"/>
</dbReference>
<dbReference type="KEGG" id="asal:CFBP5507_04515"/>
<gene>
    <name evidence="3" type="ORF">CFBP5507_04515</name>
</gene>
<protein>
    <submittedName>
        <fullName evidence="3">Tyrosine-type recombinase/integrase</fullName>
    </submittedName>
</protein>
<evidence type="ECO:0000256" key="2">
    <source>
        <dbReference type="ARBA" id="ARBA00023172"/>
    </source>
</evidence>
<evidence type="ECO:0000256" key="1">
    <source>
        <dbReference type="ARBA" id="ARBA00022908"/>
    </source>
</evidence>
<dbReference type="AlphaFoldDB" id="A0A4Z1RC84"/>
<dbReference type="InterPro" id="IPR050090">
    <property type="entry name" value="Tyrosine_recombinase_XerCD"/>
</dbReference>
<sequence>MAPRDLAKYVTKLRPGKGNYYYYRRVPKEVAHLDTRTHVCQTLKTDDLREALARGETIHDATEKLWASLSAGEKTTTPFEQYAAAVKIAQSIGFTYRPASEVATLDIAELERRMAIAESAHGKSEAVVNAALGAAPAPSPRLSNLWALYEEHNEDGLTGMSKRQMSKHKVSRERAIAYATEVLGDMELGKITRPDVLRFRDWWTKKVKKENLRAYTANRSFSDLKGMIGIVDNALHTDFKKPWEESRLKETNATKLRRRRPFPYEWLRDKILAENALDSLNDDARAIVYVMIETGMRLGEVCNLRPQDIYLDDEVPHVEVAERDDRRQKTDHSIRRVPLVGVALWAMKHHPKGFPRYQDMADTASGTINKALSTNGLRPTKLHTVYSFRHSFQDRIENAETSDRMQADLMGHEFGRPTYGDGAEMKRRQALLERIRFRPAWLDGSVDQGTEREPEENNS</sequence>
<dbReference type="InterPro" id="IPR002104">
    <property type="entry name" value="Integrase_catalytic"/>
</dbReference>
<dbReference type="EMBL" id="CP109968">
    <property type="protein sequence ID" value="UYZ08277.1"/>
    <property type="molecule type" value="Genomic_DNA"/>
</dbReference>
<dbReference type="Gene3D" id="1.10.443.10">
    <property type="entry name" value="Intergrase catalytic core"/>
    <property type="match status" value="1"/>
</dbReference>
<dbReference type="Proteomes" id="UP000298735">
    <property type="component" value="Chromosome Circular"/>
</dbReference>
<accession>A0A4Z1RC84</accession>
<dbReference type="SUPFAM" id="SSF56349">
    <property type="entry name" value="DNA breaking-rejoining enzymes"/>
    <property type="match status" value="1"/>
</dbReference>
<dbReference type="InterPro" id="IPR013762">
    <property type="entry name" value="Integrase-like_cat_sf"/>
</dbReference>
<evidence type="ECO:0000313" key="4">
    <source>
        <dbReference type="Proteomes" id="UP000298735"/>
    </source>
</evidence>
<dbReference type="Pfam" id="PF20172">
    <property type="entry name" value="DUF6538"/>
    <property type="match status" value="1"/>
</dbReference>
<dbReference type="GO" id="GO:0006310">
    <property type="term" value="P:DNA recombination"/>
    <property type="evidence" value="ECO:0007669"/>
    <property type="project" value="UniProtKB-KW"/>
</dbReference>
<dbReference type="Pfam" id="PF00589">
    <property type="entry name" value="Phage_integrase"/>
    <property type="match status" value="1"/>
</dbReference>
<dbReference type="RefSeq" id="WP_137410170.1">
    <property type="nucleotide sequence ID" value="NZ_CP109968.1"/>
</dbReference>
<dbReference type="PANTHER" id="PTHR30349:SF64">
    <property type="entry name" value="PROPHAGE INTEGRASE INTD-RELATED"/>
    <property type="match status" value="1"/>
</dbReference>
<dbReference type="OrthoDB" id="9784724at2"/>
<evidence type="ECO:0000313" key="3">
    <source>
        <dbReference type="EMBL" id="UYZ08277.1"/>
    </source>
</evidence>
<keyword evidence="1" id="KW-0229">DNA integration</keyword>
<organism evidence="3 4">
    <name type="scientific">Agrobacterium salinitolerans</name>
    <dbReference type="NCBI Taxonomy" id="1183413"/>
    <lineage>
        <taxon>Bacteria</taxon>
        <taxon>Pseudomonadati</taxon>
        <taxon>Pseudomonadota</taxon>
        <taxon>Alphaproteobacteria</taxon>
        <taxon>Hyphomicrobiales</taxon>
        <taxon>Rhizobiaceae</taxon>
        <taxon>Rhizobium/Agrobacterium group</taxon>
        <taxon>Agrobacterium</taxon>
    </lineage>
</organism>
<proteinExistence type="predicted"/>
<reference evidence="3" key="1">
    <citation type="submission" date="2022-10" db="EMBL/GenBank/DDBJ databases">
        <title>Complete genome sequence of Agrobacterium salinitolerans CFBP5507.</title>
        <authorList>
            <person name="Tchabashvili S."/>
            <person name="Yen H.-C."/>
            <person name="Haryono M."/>
            <person name="Lin Y.-C."/>
            <person name="Lai E.-M."/>
            <person name="Kuo C.-H."/>
        </authorList>
    </citation>
    <scope>NUCLEOTIDE SEQUENCE</scope>
    <source>
        <strain evidence="3">CFBP5507</strain>
    </source>
</reference>
<dbReference type="InterPro" id="IPR046668">
    <property type="entry name" value="DUF6538"/>
</dbReference>
<keyword evidence="2" id="KW-0233">DNA recombination</keyword>
<dbReference type="GO" id="GO:0003677">
    <property type="term" value="F:DNA binding"/>
    <property type="evidence" value="ECO:0007669"/>
    <property type="project" value="InterPro"/>
</dbReference>